<keyword evidence="2" id="KW-1185">Reference proteome</keyword>
<sequence length="145" mass="16725">MEGMAQIVETLVHNQGGEPAEYRGLSAFTRHHPPKFEGGFNPEGGQKWLADVEKVFNTMGCHEEHKVNYGICLLCGEAKDWWRFAGQTLPQEGGYVQWETFKVIFPGNYFPRDLRKQKASEFLKLKQESMIVGEYVAEFQELMEY</sequence>
<reference evidence="2" key="1">
    <citation type="journal article" date="2019" name="Toxins">
        <title>Detection of Abrin-Like and Prepropulchellin-Like Toxin Genes and Transcripts Using Whole Genome Sequencing and Full-Length Transcript Sequencing of Abrus precatorius.</title>
        <authorList>
            <person name="Hovde B.T."/>
            <person name="Daligault H.E."/>
            <person name="Hanschen E.R."/>
            <person name="Kunde Y.A."/>
            <person name="Johnson M.B."/>
            <person name="Starkenburg S.R."/>
            <person name="Johnson S.L."/>
        </authorList>
    </citation>
    <scope>NUCLEOTIDE SEQUENCE [LARGE SCALE GENOMIC DNA]</scope>
</reference>
<gene>
    <name evidence="3" type="primary">LOC113851932</name>
</gene>
<evidence type="ECO:0000313" key="3">
    <source>
        <dbReference type="RefSeq" id="XP_027338011.1"/>
    </source>
</evidence>
<dbReference type="InterPro" id="IPR005162">
    <property type="entry name" value="Retrotrans_gag_dom"/>
</dbReference>
<dbReference type="GeneID" id="113851932"/>
<protein>
    <submittedName>
        <fullName evidence="3">Uncharacterized protein LOC113851932</fullName>
    </submittedName>
</protein>
<dbReference type="KEGG" id="aprc:113851932"/>
<feature type="domain" description="Retrotransposon gag" evidence="1">
    <location>
        <begin position="72"/>
        <end position="145"/>
    </location>
</feature>
<proteinExistence type="predicted"/>
<dbReference type="AlphaFoldDB" id="A0A8B8K2X6"/>
<accession>A0A8B8K2X6</accession>
<dbReference type="Pfam" id="PF03732">
    <property type="entry name" value="Retrotrans_gag"/>
    <property type="match status" value="1"/>
</dbReference>
<dbReference type="RefSeq" id="XP_027338011.1">
    <property type="nucleotide sequence ID" value="XM_027482210.1"/>
</dbReference>
<reference evidence="3" key="2">
    <citation type="submission" date="2025-08" db="UniProtKB">
        <authorList>
            <consortium name="RefSeq"/>
        </authorList>
    </citation>
    <scope>IDENTIFICATION</scope>
    <source>
        <tissue evidence="3">Young leaves</tissue>
    </source>
</reference>
<name>A0A8B8K2X6_ABRPR</name>
<organism evidence="2 3">
    <name type="scientific">Abrus precatorius</name>
    <name type="common">Indian licorice</name>
    <name type="synonym">Glycine abrus</name>
    <dbReference type="NCBI Taxonomy" id="3816"/>
    <lineage>
        <taxon>Eukaryota</taxon>
        <taxon>Viridiplantae</taxon>
        <taxon>Streptophyta</taxon>
        <taxon>Embryophyta</taxon>
        <taxon>Tracheophyta</taxon>
        <taxon>Spermatophyta</taxon>
        <taxon>Magnoliopsida</taxon>
        <taxon>eudicotyledons</taxon>
        <taxon>Gunneridae</taxon>
        <taxon>Pentapetalae</taxon>
        <taxon>rosids</taxon>
        <taxon>fabids</taxon>
        <taxon>Fabales</taxon>
        <taxon>Fabaceae</taxon>
        <taxon>Papilionoideae</taxon>
        <taxon>50 kb inversion clade</taxon>
        <taxon>NPAAA clade</taxon>
        <taxon>indigoferoid/millettioid clade</taxon>
        <taxon>Abreae</taxon>
        <taxon>Abrus</taxon>
    </lineage>
</organism>
<dbReference type="Proteomes" id="UP000694853">
    <property type="component" value="Unplaced"/>
</dbReference>
<evidence type="ECO:0000313" key="2">
    <source>
        <dbReference type="Proteomes" id="UP000694853"/>
    </source>
</evidence>
<dbReference type="OrthoDB" id="1433902at2759"/>
<evidence type="ECO:0000259" key="1">
    <source>
        <dbReference type="Pfam" id="PF03732"/>
    </source>
</evidence>